<dbReference type="PANTHER" id="PTHR11070:SF3">
    <property type="entry name" value="DNA 3'-5' HELICASE"/>
    <property type="match status" value="1"/>
</dbReference>
<dbReference type="GO" id="GO:0005524">
    <property type="term" value="F:ATP binding"/>
    <property type="evidence" value="ECO:0007669"/>
    <property type="project" value="UniProtKB-UniRule"/>
</dbReference>
<dbReference type="GO" id="GO:0003677">
    <property type="term" value="F:DNA binding"/>
    <property type="evidence" value="ECO:0007669"/>
    <property type="project" value="InterPro"/>
</dbReference>
<feature type="binding site" evidence="5">
    <location>
        <begin position="31"/>
        <end position="38"/>
    </location>
    <ligand>
        <name>ATP</name>
        <dbReference type="ChEBI" id="CHEBI:30616"/>
    </ligand>
</feature>
<dbReference type="InterPro" id="IPR000212">
    <property type="entry name" value="DNA_helicase_UvrD/REP"/>
</dbReference>
<name>A0A9D6V5H6_9BACT</name>
<evidence type="ECO:0000256" key="5">
    <source>
        <dbReference type="PROSITE-ProRule" id="PRU00560"/>
    </source>
</evidence>
<dbReference type="EMBL" id="JACRDE010000537">
    <property type="protein sequence ID" value="MBI5251884.1"/>
    <property type="molecule type" value="Genomic_DNA"/>
</dbReference>
<keyword evidence="1 5" id="KW-0547">Nucleotide-binding</keyword>
<dbReference type="PROSITE" id="PS51198">
    <property type="entry name" value="UVRD_HELICASE_ATP_BIND"/>
    <property type="match status" value="1"/>
</dbReference>
<keyword evidence="3 5" id="KW-0347">Helicase</keyword>
<keyword evidence="2 5" id="KW-0378">Hydrolase</keyword>
<evidence type="ECO:0000259" key="6">
    <source>
        <dbReference type="PROSITE" id="PS51198"/>
    </source>
</evidence>
<evidence type="ECO:0000313" key="7">
    <source>
        <dbReference type="EMBL" id="MBI5251884.1"/>
    </source>
</evidence>
<evidence type="ECO:0000256" key="1">
    <source>
        <dbReference type="ARBA" id="ARBA00022741"/>
    </source>
</evidence>
<reference evidence="7" key="1">
    <citation type="submission" date="2020-07" db="EMBL/GenBank/DDBJ databases">
        <title>Huge and variable diversity of episymbiotic CPR bacteria and DPANN archaea in groundwater ecosystems.</title>
        <authorList>
            <person name="He C.Y."/>
            <person name="Keren R."/>
            <person name="Whittaker M."/>
            <person name="Farag I.F."/>
            <person name="Doudna J."/>
            <person name="Cate J.H.D."/>
            <person name="Banfield J.F."/>
        </authorList>
    </citation>
    <scope>NUCLEOTIDE SEQUENCE</scope>
    <source>
        <strain evidence="7">NC_groundwater_1664_Pr3_B-0.1um_52_9</strain>
    </source>
</reference>
<dbReference type="InterPro" id="IPR014016">
    <property type="entry name" value="UvrD-like_ATP-bd"/>
</dbReference>
<dbReference type="Gene3D" id="3.40.50.300">
    <property type="entry name" value="P-loop containing nucleotide triphosphate hydrolases"/>
    <property type="match status" value="1"/>
</dbReference>
<protein>
    <submittedName>
        <fullName evidence="7">UvrD-helicase domain-containing protein</fullName>
    </submittedName>
</protein>
<dbReference type="GO" id="GO:0000725">
    <property type="term" value="P:recombinational repair"/>
    <property type="evidence" value="ECO:0007669"/>
    <property type="project" value="TreeGrafter"/>
</dbReference>
<dbReference type="Proteomes" id="UP000807825">
    <property type="component" value="Unassembled WGS sequence"/>
</dbReference>
<evidence type="ECO:0000256" key="3">
    <source>
        <dbReference type="ARBA" id="ARBA00022806"/>
    </source>
</evidence>
<organism evidence="7 8">
    <name type="scientific">Desulfomonile tiedjei</name>
    <dbReference type="NCBI Taxonomy" id="2358"/>
    <lineage>
        <taxon>Bacteria</taxon>
        <taxon>Pseudomonadati</taxon>
        <taxon>Thermodesulfobacteriota</taxon>
        <taxon>Desulfomonilia</taxon>
        <taxon>Desulfomonilales</taxon>
        <taxon>Desulfomonilaceae</taxon>
        <taxon>Desulfomonile</taxon>
    </lineage>
</organism>
<evidence type="ECO:0000256" key="2">
    <source>
        <dbReference type="ARBA" id="ARBA00022801"/>
    </source>
</evidence>
<dbReference type="GO" id="GO:0016787">
    <property type="term" value="F:hydrolase activity"/>
    <property type="evidence" value="ECO:0007669"/>
    <property type="project" value="UniProtKB-UniRule"/>
</dbReference>
<dbReference type="InterPro" id="IPR027417">
    <property type="entry name" value="P-loop_NTPase"/>
</dbReference>
<accession>A0A9D6V5H6</accession>
<sequence length="88" mass="9409">MTFSTIEYERDLNTAQLEAVTAPDGPILIIAGAGSGKTRTIVYRVAWLVEQGVSPESILLLTYTRKSAEEMLARAATGARHAPPGPLP</sequence>
<dbReference type="GO" id="GO:0005829">
    <property type="term" value="C:cytosol"/>
    <property type="evidence" value="ECO:0007669"/>
    <property type="project" value="TreeGrafter"/>
</dbReference>
<evidence type="ECO:0000256" key="4">
    <source>
        <dbReference type="ARBA" id="ARBA00022840"/>
    </source>
</evidence>
<dbReference type="Pfam" id="PF00580">
    <property type="entry name" value="UvrD-helicase"/>
    <property type="match status" value="1"/>
</dbReference>
<dbReference type="AlphaFoldDB" id="A0A9D6V5H6"/>
<evidence type="ECO:0000313" key="8">
    <source>
        <dbReference type="Proteomes" id="UP000807825"/>
    </source>
</evidence>
<dbReference type="PANTHER" id="PTHR11070">
    <property type="entry name" value="UVRD / RECB / PCRA DNA HELICASE FAMILY MEMBER"/>
    <property type="match status" value="1"/>
</dbReference>
<comment type="caution">
    <text evidence="7">The sequence shown here is derived from an EMBL/GenBank/DDBJ whole genome shotgun (WGS) entry which is preliminary data.</text>
</comment>
<dbReference type="GO" id="GO:0043138">
    <property type="term" value="F:3'-5' DNA helicase activity"/>
    <property type="evidence" value="ECO:0007669"/>
    <property type="project" value="TreeGrafter"/>
</dbReference>
<proteinExistence type="predicted"/>
<gene>
    <name evidence="7" type="ORF">HY912_20525</name>
</gene>
<feature type="domain" description="UvrD-like helicase ATP-binding" evidence="6">
    <location>
        <begin position="10"/>
        <end position="88"/>
    </location>
</feature>
<dbReference type="SUPFAM" id="SSF52540">
    <property type="entry name" value="P-loop containing nucleoside triphosphate hydrolases"/>
    <property type="match status" value="1"/>
</dbReference>
<keyword evidence="4 5" id="KW-0067">ATP-binding</keyword>